<protein>
    <submittedName>
        <fullName evidence="4">Putative wd40 repeat-containing protein</fullName>
    </submittedName>
</protein>
<dbReference type="PANTHER" id="PTHR10971">
    <property type="entry name" value="MRNA EXPORT FACTOR AND BUB3"/>
    <property type="match status" value="1"/>
</dbReference>
<dbReference type="RefSeq" id="XP_064484119.1">
    <property type="nucleotide sequence ID" value="XM_064628049.1"/>
</dbReference>
<dbReference type="InterPro" id="IPR019775">
    <property type="entry name" value="WD40_repeat_CS"/>
</dbReference>
<dbReference type="CTD" id="39997"/>
<dbReference type="SUPFAM" id="SSF50978">
    <property type="entry name" value="WD40 repeat-like"/>
    <property type="match status" value="1"/>
</dbReference>
<dbReference type="GeneID" id="135396844"/>
<evidence type="ECO:0000313" key="4">
    <source>
        <dbReference type="EMBL" id="MBY09551.1"/>
    </source>
</evidence>
<dbReference type="InterPro" id="IPR001680">
    <property type="entry name" value="WD40_rpt"/>
</dbReference>
<dbReference type="EMBL" id="GGLE01005425">
    <property type="protein sequence ID" value="MBY09551.1"/>
    <property type="molecule type" value="Transcribed_RNA"/>
</dbReference>
<dbReference type="SMART" id="SM00320">
    <property type="entry name" value="WD40"/>
    <property type="match status" value="6"/>
</dbReference>
<dbReference type="Pfam" id="PF00400">
    <property type="entry name" value="WD40"/>
    <property type="match status" value="1"/>
</dbReference>
<keyword evidence="2" id="KW-0677">Repeat</keyword>
<evidence type="ECO:0000256" key="1">
    <source>
        <dbReference type="ARBA" id="ARBA00022574"/>
    </source>
</evidence>
<sequence>MSDTDIHSYIQIPLQHTVFDVKWMPHSAKFLTFGILPNGTGCVELYEMTDGSASKVAEIPHTKGVKTGSFAASSQVQRDFATGDFEGRLRIWDLEEPEKPVYAVKAHSSIINSIDGIGEAAPSIATGSKDGSVRIWDTRTTEPVAVIQPSPDQVRRDCWTVGFGNSYCTEGRHVCAGYENGEVKLFDLRNLKVSWDTNVKYGVCSLEFDQKDIYMNKLVTTGVDSQIHVFDMRTRHPEKGYAQLCQQDKHKSTVWTVKHLPQDKDVFMTANGSGFLSLWKYNYPEKRACDSSDGAVEGVTGSLSLLRETRLTTQPVVNLDWNSHMKGLFVTCALNQNVYVMFVSGLAE</sequence>
<dbReference type="InterPro" id="IPR015943">
    <property type="entry name" value="WD40/YVTN_repeat-like_dom_sf"/>
</dbReference>
<dbReference type="PROSITE" id="PS00678">
    <property type="entry name" value="WD_REPEATS_1"/>
    <property type="match status" value="1"/>
</dbReference>
<feature type="repeat" description="WD" evidence="3">
    <location>
        <begin position="104"/>
        <end position="146"/>
    </location>
</feature>
<dbReference type="PROSITE" id="PS50082">
    <property type="entry name" value="WD_REPEATS_2"/>
    <property type="match status" value="1"/>
</dbReference>
<name>A0A2R5LJ68_9ACAR</name>
<accession>A0A2R5LJ68</accession>
<dbReference type="InterPro" id="IPR036322">
    <property type="entry name" value="WD40_repeat_dom_sf"/>
</dbReference>
<proteinExistence type="predicted"/>
<organism evidence="4">
    <name type="scientific">Ornithodoros turicata</name>
    <dbReference type="NCBI Taxonomy" id="34597"/>
    <lineage>
        <taxon>Eukaryota</taxon>
        <taxon>Metazoa</taxon>
        <taxon>Ecdysozoa</taxon>
        <taxon>Arthropoda</taxon>
        <taxon>Chelicerata</taxon>
        <taxon>Arachnida</taxon>
        <taxon>Acari</taxon>
        <taxon>Parasitiformes</taxon>
        <taxon>Ixodida</taxon>
        <taxon>Ixodoidea</taxon>
        <taxon>Argasidae</taxon>
        <taxon>Ornithodorinae</taxon>
        <taxon>Ornithodoros</taxon>
    </lineage>
</organism>
<dbReference type="KEGG" id="oti:135396844"/>
<evidence type="ECO:0000256" key="3">
    <source>
        <dbReference type="PROSITE-ProRule" id="PRU00221"/>
    </source>
</evidence>
<reference evidence="4" key="1">
    <citation type="submission" date="2018-03" db="EMBL/GenBank/DDBJ databases">
        <title>The relapsing fever spirochete Borrelia turicatae persists in the highly oxidative environment of its soft-bodied tick vector.</title>
        <authorList>
            <person name="Bourret T.J."/>
            <person name="Boyle W.K."/>
            <person name="Valenzuela J.G."/>
            <person name="Oliveira F."/>
            <person name="Lopez J.E."/>
        </authorList>
    </citation>
    <scope>NUCLEOTIDE SEQUENCE</scope>
    <source>
        <strain evidence="4">Kansas strain/isolate</strain>
        <tissue evidence="4">Salivary glands</tissue>
    </source>
</reference>
<keyword evidence="1 3" id="KW-0853">WD repeat</keyword>
<dbReference type="AlphaFoldDB" id="A0A2R5LJ68"/>
<evidence type="ECO:0000256" key="2">
    <source>
        <dbReference type="ARBA" id="ARBA00022737"/>
    </source>
</evidence>
<dbReference type="PROSITE" id="PS50294">
    <property type="entry name" value="WD_REPEATS_REGION"/>
    <property type="match status" value="1"/>
</dbReference>
<dbReference type="Gene3D" id="2.130.10.10">
    <property type="entry name" value="YVTN repeat-like/Quinoprotein amine dehydrogenase"/>
    <property type="match status" value="1"/>
</dbReference>